<comment type="caution">
    <text evidence="2">The sequence shown here is derived from an EMBL/GenBank/DDBJ whole genome shotgun (WGS) entry which is preliminary data.</text>
</comment>
<dbReference type="EMBL" id="CM027685">
    <property type="protein sequence ID" value="KAG0525318.1"/>
    <property type="molecule type" value="Genomic_DNA"/>
</dbReference>
<name>A0A921QP27_SORBI</name>
<keyword evidence="1" id="KW-0732">Signal</keyword>
<feature type="chain" id="PRO_5037021165" evidence="1">
    <location>
        <begin position="18"/>
        <end position="83"/>
    </location>
</feature>
<gene>
    <name evidence="2" type="ORF">BDA96_06G045500</name>
</gene>
<sequence length="83" mass="9441">MILIPCYLLLDLGLCRGGRRCKSTWPSSWLPSRCCNYTFVHWKIIRRSQSALKAQSEEAVTKTMESFGFLVESNGVETANIKI</sequence>
<organism evidence="2 3">
    <name type="scientific">Sorghum bicolor</name>
    <name type="common">Sorghum</name>
    <name type="synonym">Sorghum vulgare</name>
    <dbReference type="NCBI Taxonomy" id="4558"/>
    <lineage>
        <taxon>Eukaryota</taxon>
        <taxon>Viridiplantae</taxon>
        <taxon>Streptophyta</taxon>
        <taxon>Embryophyta</taxon>
        <taxon>Tracheophyta</taxon>
        <taxon>Spermatophyta</taxon>
        <taxon>Magnoliopsida</taxon>
        <taxon>Liliopsida</taxon>
        <taxon>Poales</taxon>
        <taxon>Poaceae</taxon>
        <taxon>PACMAD clade</taxon>
        <taxon>Panicoideae</taxon>
        <taxon>Andropogonodae</taxon>
        <taxon>Andropogoneae</taxon>
        <taxon>Sorghinae</taxon>
        <taxon>Sorghum</taxon>
    </lineage>
</organism>
<protein>
    <submittedName>
        <fullName evidence="2">Uncharacterized protein</fullName>
    </submittedName>
</protein>
<reference evidence="2" key="1">
    <citation type="journal article" date="2019" name="BMC Genomics">
        <title>A new reference genome for Sorghum bicolor reveals high levels of sequence similarity between sweet and grain genotypes: implications for the genetics of sugar metabolism.</title>
        <authorList>
            <person name="Cooper E.A."/>
            <person name="Brenton Z.W."/>
            <person name="Flinn B.S."/>
            <person name="Jenkins J."/>
            <person name="Shu S."/>
            <person name="Flowers D."/>
            <person name="Luo F."/>
            <person name="Wang Y."/>
            <person name="Xia P."/>
            <person name="Barry K."/>
            <person name="Daum C."/>
            <person name="Lipzen A."/>
            <person name="Yoshinaga Y."/>
            <person name="Schmutz J."/>
            <person name="Saski C."/>
            <person name="Vermerris W."/>
            <person name="Kresovich S."/>
        </authorList>
    </citation>
    <scope>NUCLEOTIDE SEQUENCE</scope>
</reference>
<dbReference type="AlphaFoldDB" id="A0A921QP27"/>
<evidence type="ECO:0000256" key="1">
    <source>
        <dbReference type="SAM" id="SignalP"/>
    </source>
</evidence>
<dbReference type="Proteomes" id="UP000807115">
    <property type="component" value="Chromosome 6"/>
</dbReference>
<proteinExistence type="predicted"/>
<feature type="signal peptide" evidence="1">
    <location>
        <begin position="1"/>
        <end position="17"/>
    </location>
</feature>
<evidence type="ECO:0000313" key="2">
    <source>
        <dbReference type="EMBL" id="KAG0525318.1"/>
    </source>
</evidence>
<accession>A0A921QP27</accession>
<reference evidence="2" key="2">
    <citation type="submission" date="2020-10" db="EMBL/GenBank/DDBJ databases">
        <authorList>
            <person name="Cooper E.A."/>
            <person name="Brenton Z.W."/>
            <person name="Flinn B.S."/>
            <person name="Jenkins J."/>
            <person name="Shu S."/>
            <person name="Flowers D."/>
            <person name="Luo F."/>
            <person name="Wang Y."/>
            <person name="Xia P."/>
            <person name="Barry K."/>
            <person name="Daum C."/>
            <person name="Lipzen A."/>
            <person name="Yoshinaga Y."/>
            <person name="Schmutz J."/>
            <person name="Saski C."/>
            <person name="Vermerris W."/>
            <person name="Kresovich S."/>
        </authorList>
    </citation>
    <scope>NUCLEOTIDE SEQUENCE</scope>
</reference>
<evidence type="ECO:0000313" key="3">
    <source>
        <dbReference type="Proteomes" id="UP000807115"/>
    </source>
</evidence>